<comment type="subcellular location">
    <subcellularLocation>
        <location evidence="1">Mitochondrion inner membrane</location>
    </subcellularLocation>
    <subcellularLocation>
        <location evidence="2">Mitochondrion intermembrane space</location>
    </subcellularLocation>
</comment>
<evidence type="ECO:0000256" key="2">
    <source>
        <dbReference type="ARBA" id="ARBA00004569"/>
    </source>
</evidence>
<dbReference type="AlphaFoldDB" id="A0AAW0Y0V0"/>
<evidence type="ECO:0000256" key="14">
    <source>
        <dbReference type="SAM" id="MobiDB-lite"/>
    </source>
</evidence>
<evidence type="ECO:0000256" key="5">
    <source>
        <dbReference type="ARBA" id="ARBA00022723"/>
    </source>
</evidence>
<evidence type="ECO:0000256" key="7">
    <source>
        <dbReference type="ARBA" id="ARBA00022792"/>
    </source>
</evidence>
<dbReference type="Proteomes" id="UP001445076">
    <property type="component" value="Unassembled WGS sequence"/>
</dbReference>
<feature type="region of interest" description="Disordered" evidence="14">
    <location>
        <begin position="66"/>
        <end position="97"/>
    </location>
</feature>
<evidence type="ECO:0000256" key="13">
    <source>
        <dbReference type="ARBA" id="ARBA00038333"/>
    </source>
</evidence>
<evidence type="ECO:0000256" key="3">
    <source>
        <dbReference type="ARBA" id="ARBA00022448"/>
    </source>
</evidence>
<comment type="similarity">
    <text evidence="13">Belongs to the MICU1 family. MICU1 subfamily.</text>
</comment>
<evidence type="ECO:0000256" key="11">
    <source>
        <dbReference type="ARBA" id="ARBA00023128"/>
    </source>
</evidence>
<keyword evidence="5" id="KW-0479">Metal-binding</keyword>
<comment type="caution">
    <text evidence="16">The sequence shown here is derived from an EMBL/GenBank/DDBJ whole genome shotgun (WGS) entry which is preliminary data.</text>
</comment>
<proteinExistence type="inferred from homology"/>
<evidence type="ECO:0000256" key="1">
    <source>
        <dbReference type="ARBA" id="ARBA00004273"/>
    </source>
</evidence>
<feature type="domain" description="EF-hand" evidence="15">
    <location>
        <begin position="97"/>
        <end position="132"/>
    </location>
</feature>
<dbReference type="InterPro" id="IPR039800">
    <property type="entry name" value="MICU1/2/3"/>
</dbReference>
<dbReference type="Pfam" id="PF13202">
    <property type="entry name" value="EF-hand_5"/>
    <property type="match status" value="1"/>
</dbReference>
<evidence type="ECO:0000256" key="10">
    <source>
        <dbReference type="ARBA" id="ARBA00023065"/>
    </source>
</evidence>
<dbReference type="EMBL" id="JARKIK010000024">
    <property type="protein sequence ID" value="KAK8743804.1"/>
    <property type="molecule type" value="Genomic_DNA"/>
</dbReference>
<dbReference type="PROSITE" id="PS50222">
    <property type="entry name" value="EF_HAND_2"/>
    <property type="match status" value="2"/>
</dbReference>
<organism evidence="16 17">
    <name type="scientific">Cherax quadricarinatus</name>
    <name type="common">Australian red claw crayfish</name>
    <dbReference type="NCBI Taxonomy" id="27406"/>
    <lineage>
        <taxon>Eukaryota</taxon>
        <taxon>Metazoa</taxon>
        <taxon>Ecdysozoa</taxon>
        <taxon>Arthropoda</taxon>
        <taxon>Crustacea</taxon>
        <taxon>Multicrustacea</taxon>
        <taxon>Malacostraca</taxon>
        <taxon>Eumalacostraca</taxon>
        <taxon>Eucarida</taxon>
        <taxon>Decapoda</taxon>
        <taxon>Pleocyemata</taxon>
        <taxon>Astacidea</taxon>
        <taxon>Parastacoidea</taxon>
        <taxon>Parastacidae</taxon>
        <taxon>Cherax</taxon>
    </lineage>
</organism>
<keyword evidence="11" id="KW-0496">Mitochondrion</keyword>
<dbReference type="PANTHER" id="PTHR12294:SF1">
    <property type="entry name" value="CALCIUM UPTAKE PROTEIN 1, MITOCHONDRIAL"/>
    <property type="match status" value="1"/>
</dbReference>
<keyword evidence="8" id="KW-0106">Calcium</keyword>
<keyword evidence="3" id="KW-0813">Transport</keyword>
<keyword evidence="10" id="KW-0406">Ion transport</keyword>
<sequence length="271" mass="30571">MSLSRCVTSALRTRHALQRLVYPMAVLTREFVKLQVGGDDGHVDLCLPVAKSEVWTVREYSKRASARSHAKSDSSSDSDSDRGSGSGKRGMTGQTPFWRQKMRTHHSLIDVNKDGVVSWDDFEALISRFKQLGHLSPEEVSKFTDAIRHVWEEEWGASGDPYVFIGQEQFLMQMEHVVNTKDLRKKVASPLVYFFKAVDTDGSGEISIEEFEVFYTCLGLTEEDAAQSFAAIDKNGDGKLSRKEFVKLGREFFLSEDETQPSKLFWGPLSD</sequence>
<evidence type="ECO:0000313" key="16">
    <source>
        <dbReference type="EMBL" id="KAK8743804.1"/>
    </source>
</evidence>
<keyword evidence="6" id="KW-0677">Repeat</keyword>
<evidence type="ECO:0000313" key="17">
    <source>
        <dbReference type="Proteomes" id="UP001445076"/>
    </source>
</evidence>
<evidence type="ECO:0000256" key="9">
    <source>
        <dbReference type="ARBA" id="ARBA00022946"/>
    </source>
</evidence>
<dbReference type="InterPro" id="IPR018247">
    <property type="entry name" value="EF_Hand_1_Ca_BS"/>
</dbReference>
<dbReference type="Pfam" id="PF13499">
    <property type="entry name" value="EF-hand_7"/>
    <property type="match status" value="1"/>
</dbReference>
<dbReference type="PROSITE" id="PS00018">
    <property type="entry name" value="EF_HAND_1"/>
    <property type="match status" value="2"/>
</dbReference>
<keyword evidence="9" id="KW-0809">Transit peptide</keyword>
<evidence type="ECO:0000259" key="15">
    <source>
        <dbReference type="PROSITE" id="PS50222"/>
    </source>
</evidence>
<evidence type="ECO:0000256" key="4">
    <source>
        <dbReference type="ARBA" id="ARBA00022568"/>
    </source>
</evidence>
<name>A0AAW0Y0V0_CHEQU</name>
<dbReference type="PANTHER" id="PTHR12294">
    <property type="entry name" value="EF HAND DOMAIN FAMILY A1,A2-RELATED"/>
    <property type="match status" value="1"/>
</dbReference>
<gene>
    <name evidence="16" type="ORF">OTU49_001275</name>
</gene>
<accession>A0AAW0Y0V0</accession>
<dbReference type="SUPFAM" id="SSF47473">
    <property type="entry name" value="EF-hand"/>
    <property type="match status" value="1"/>
</dbReference>
<protein>
    <recommendedName>
        <fullName evidence="15">EF-hand domain-containing protein</fullName>
    </recommendedName>
</protein>
<keyword evidence="17" id="KW-1185">Reference proteome</keyword>
<dbReference type="InterPro" id="IPR011992">
    <property type="entry name" value="EF-hand-dom_pair"/>
</dbReference>
<dbReference type="Gene3D" id="1.10.238.10">
    <property type="entry name" value="EF-hand"/>
    <property type="match status" value="1"/>
</dbReference>
<dbReference type="GO" id="GO:0005509">
    <property type="term" value="F:calcium ion binding"/>
    <property type="evidence" value="ECO:0007669"/>
    <property type="project" value="InterPro"/>
</dbReference>
<dbReference type="GO" id="GO:0005758">
    <property type="term" value="C:mitochondrial intermembrane space"/>
    <property type="evidence" value="ECO:0007669"/>
    <property type="project" value="UniProtKB-SubCell"/>
</dbReference>
<reference evidence="16 17" key="1">
    <citation type="journal article" date="2024" name="BMC Genomics">
        <title>Genome assembly of redclaw crayfish (Cherax quadricarinatus) provides insights into its immune adaptation and hypoxia tolerance.</title>
        <authorList>
            <person name="Liu Z."/>
            <person name="Zheng J."/>
            <person name="Li H."/>
            <person name="Fang K."/>
            <person name="Wang S."/>
            <person name="He J."/>
            <person name="Zhou D."/>
            <person name="Weng S."/>
            <person name="Chi M."/>
            <person name="Gu Z."/>
            <person name="He J."/>
            <person name="Li F."/>
            <person name="Wang M."/>
        </authorList>
    </citation>
    <scope>NUCLEOTIDE SEQUENCE [LARGE SCALE GENOMIC DNA]</scope>
    <source>
        <strain evidence="16">ZL_2023a</strain>
    </source>
</reference>
<dbReference type="InterPro" id="IPR002048">
    <property type="entry name" value="EF_hand_dom"/>
</dbReference>
<evidence type="ECO:0000256" key="12">
    <source>
        <dbReference type="ARBA" id="ARBA00023136"/>
    </source>
</evidence>
<keyword evidence="12" id="KW-0472">Membrane</keyword>
<keyword evidence="4" id="KW-0109">Calcium transport</keyword>
<keyword evidence="7" id="KW-0999">Mitochondrion inner membrane</keyword>
<dbReference type="GO" id="GO:0036444">
    <property type="term" value="P:calcium import into the mitochondrion"/>
    <property type="evidence" value="ECO:0007669"/>
    <property type="project" value="UniProtKB-ARBA"/>
</dbReference>
<evidence type="ECO:0000256" key="8">
    <source>
        <dbReference type="ARBA" id="ARBA00022837"/>
    </source>
</evidence>
<dbReference type="SMART" id="SM00054">
    <property type="entry name" value="EFh"/>
    <property type="match status" value="3"/>
</dbReference>
<feature type="domain" description="EF-hand" evidence="15">
    <location>
        <begin position="220"/>
        <end position="255"/>
    </location>
</feature>
<feature type="compositionally biased region" description="Basic and acidic residues" evidence="14">
    <location>
        <begin position="70"/>
        <end position="82"/>
    </location>
</feature>
<dbReference type="GO" id="GO:1990246">
    <property type="term" value="C:uniplex complex"/>
    <property type="evidence" value="ECO:0007669"/>
    <property type="project" value="TreeGrafter"/>
</dbReference>
<dbReference type="GO" id="GO:0051560">
    <property type="term" value="P:mitochondrial calcium ion homeostasis"/>
    <property type="evidence" value="ECO:0007669"/>
    <property type="project" value="TreeGrafter"/>
</dbReference>
<dbReference type="CDD" id="cd00051">
    <property type="entry name" value="EFh"/>
    <property type="match status" value="1"/>
</dbReference>
<evidence type="ECO:0000256" key="6">
    <source>
        <dbReference type="ARBA" id="ARBA00022737"/>
    </source>
</evidence>